<protein>
    <submittedName>
        <fullName evidence="2">Uncharacterized protein</fullName>
    </submittedName>
</protein>
<accession>W9YVV4</accession>
<sequence>MNILHRGNDVFNVNPPDGVVNALSTNGSDWLWAVTAIFCVSFLVLLVGCICYYAQAADIGWIPVHLHRNDDTSHQLFYAKYIYWT</sequence>
<dbReference type="Proteomes" id="UP000030703">
    <property type="component" value="Unassembled WGS sequence"/>
</dbReference>
<feature type="transmembrane region" description="Helical" evidence="1">
    <location>
        <begin position="30"/>
        <end position="54"/>
    </location>
</feature>
<name>W9YVV4_FUSOX</name>
<proteinExistence type="predicted"/>
<keyword evidence="1" id="KW-0472">Membrane</keyword>
<evidence type="ECO:0000256" key="1">
    <source>
        <dbReference type="SAM" id="Phobius"/>
    </source>
</evidence>
<reference evidence="2" key="2">
    <citation type="submission" date="2014-02" db="EMBL/GenBank/DDBJ databases">
        <title>Annotation of the Genome Sequence of Fusarium oxysporum f. sp. melonis 26406.</title>
        <authorList>
            <consortium name="The Broad Institute Genomics Platform"/>
            <person name="Ma L.-J."/>
            <person name="Corby-Kistler H."/>
            <person name="Broz K."/>
            <person name="Gale L.R."/>
            <person name="Jonkers W."/>
            <person name="O'Donnell K."/>
            <person name="Ploetz R."/>
            <person name="Steinberg C."/>
            <person name="Schwartz D.C."/>
            <person name="VanEtten H."/>
            <person name="Zhou S."/>
            <person name="Young S.K."/>
            <person name="Zeng Q."/>
            <person name="Gargeya S."/>
            <person name="Fitzgerald M."/>
            <person name="Abouelleil A."/>
            <person name="Alvarado L."/>
            <person name="Chapman S.B."/>
            <person name="Gainer-Dewar J."/>
            <person name="Goldberg J."/>
            <person name="Griggs A."/>
            <person name="Gujja S."/>
            <person name="Hansen M."/>
            <person name="Howarth C."/>
            <person name="Imamovic A."/>
            <person name="Ireland A."/>
            <person name="Larimer J."/>
            <person name="McCowan C."/>
            <person name="Murphy C."/>
            <person name="Pearson M."/>
            <person name="Poon T.W."/>
            <person name="Priest M."/>
            <person name="Roberts A."/>
            <person name="Saif S."/>
            <person name="Shea T."/>
            <person name="Sykes S."/>
            <person name="Wortman J."/>
            <person name="Nusbaum C."/>
            <person name="Birren B."/>
        </authorList>
    </citation>
    <scope>NUCLEOTIDE SEQUENCE</scope>
    <source>
        <strain evidence="2">26406</strain>
    </source>
</reference>
<dbReference type="EMBL" id="KI981057">
    <property type="protein sequence ID" value="EXK23315.1"/>
    <property type="molecule type" value="Genomic_DNA"/>
</dbReference>
<organism evidence="2">
    <name type="scientific">Fusarium oxysporum f. sp. melonis 26406</name>
    <dbReference type="NCBI Taxonomy" id="1089452"/>
    <lineage>
        <taxon>Eukaryota</taxon>
        <taxon>Fungi</taxon>
        <taxon>Dikarya</taxon>
        <taxon>Ascomycota</taxon>
        <taxon>Pezizomycotina</taxon>
        <taxon>Sordariomycetes</taxon>
        <taxon>Hypocreomycetidae</taxon>
        <taxon>Hypocreales</taxon>
        <taxon>Nectriaceae</taxon>
        <taxon>Fusarium</taxon>
        <taxon>Fusarium oxysporum species complex</taxon>
    </lineage>
</organism>
<dbReference type="SUPFAM" id="SSF81321">
    <property type="entry name" value="Family A G protein-coupled receptor-like"/>
    <property type="match status" value="1"/>
</dbReference>
<feature type="non-terminal residue" evidence="2">
    <location>
        <position position="85"/>
    </location>
</feature>
<dbReference type="VEuPathDB" id="FungiDB:FOMG_19903"/>
<keyword evidence="1" id="KW-0812">Transmembrane</keyword>
<dbReference type="AlphaFoldDB" id="W9YVV4"/>
<gene>
    <name evidence="2" type="ORF">FOMG_19903</name>
</gene>
<evidence type="ECO:0000313" key="2">
    <source>
        <dbReference type="EMBL" id="EXK23315.1"/>
    </source>
</evidence>
<dbReference type="Gene3D" id="1.20.1070.10">
    <property type="entry name" value="Rhodopsin 7-helix transmembrane proteins"/>
    <property type="match status" value="1"/>
</dbReference>
<keyword evidence="1" id="KW-1133">Transmembrane helix</keyword>
<reference evidence="2" key="1">
    <citation type="submission" date="2012-04" db="EMBL/GenBank/DDBJ databases">
        <title>The Genome Sequence of Fusarium oxysporum melonis.</title>
        <authorList>
            <consortium name="The Broad Institute Genome Sequencing Platform"/>
            <person name="Ma L.-J."/>
            <person name="Gale L.R."/>
            <person name="Schwartz D.C."/>
            <person name="Zhou S."/>
            <person name="Corby-Kistler H."/>
            <person name="Young S.K."/>
            <person name="Zeng Q."/>
            <person name="Gargeya S."/>
            <person name="Fitzgerald M."/>
            <person name="Haas B."/>
            <person name="Abouelleil A."/>
            <person name="Alvarado L."/>
            <person name="Arachchi H.M."/>
            <person name="Berlin A."/>
            <person name="Brown A."/>
            <person name="Chapman S.B."/>
            <person name="Chen Z."/>
            <person name="Dunbar C."/>
            <person name="Freedman E."/>
            <person name="Gearin G."/>
            <person name="Goldberg J."/>
            <person name="Griggs A."/>
            <person name="Gujja S."/>
            <person name="Heiman D."/>
            <person name="Howarth C."/>
            <person name="Larson L."/>
            <person name="Lui A."/>
            <person name="MacDonald P.J.P."/>
            <person name="Montmayeur A."/>
            <person name="Murphy C."/>
            <person name="Neiman D."/>
            <person name="Pearson M."/>
            <person name="Priest M."/>
            <person name="Roberts A."/>
            <person name="Saif S."/>
            <person name="Shea T."/>
            <person name="Shenoy N."/>
            <person name="Sisk P."/>
            <person name="Stolte C."/>
            <person name="Sykes S."/>
            <person name="Wortman J."/>
            <person name="Nusbaum C."/>
            <person name="Birren B."/>
        </authorList>
    </citation>
    <scope>NUCLEOTIDE SEQUENCE</scope>
    <source>
        <strain evidence="2">26406</strain>
    </source>
</reference>
<dbReference type="HOGENOM" id="CLU_2518617_0_0_1"/>
<dbReference type="OrthoDB" id="536545at2759"/>